<feature type="compositionally biased region" description="Low complexity" evidence="1">
    <location>
        <begin position="340"/>
        <end position="350"/>
    </location>
</feature>
<organism evidence="3 4">
    <name type="scientific">Panagrellus redivivus</name>
    <name type="common">Microworm</name>
    <dbReference type="NCBI Taxonomy" id="6233"/>
    <lineage>
        <taxon>Eukaryota</taxon>
        <taxon>Metazoa</taxon>
        <taxon>Ecdysozoa</taxon>
        <taxon>Nematoda</taxon>
        <taxon>Chromadorea</taxon>
        <taxon>Rhabditida</taxon>
        <taxon>Tylenchina</taxon>
        <taxon>Panagrolaimomorpha</taxon>
        <taxon>Panagrolaimoidea</taxon>
        <taxon>Panagrolaimidae</taxon>
        <taxon>Panagrellus</taxon>
    </lineage>
</organism>
<dbReference type="InterPro" id="IPR042868">
    <property type="entry name" value="PHYHIP/PHYHIPL"/>
</dbReference>
<dbReference type="InterPro" id="IPR045545">
    <property type="entry name" value="PHYIP/PHIPL_C"/>
</dbReference>
<sequence>MVQLDLKVTTSATKCTVHWGNCGRNKFKNHYVQLYVFSRIVKYSSTVTKALLNERIQFSALEYSWDTDSGSSYVVQLEVKDPNDDRVVAIGKHQLRACFSNADLEKLYKKAVHHCHQSEQNKGDYTRQLKLVGKLYRCKPQQYWQDILDFNDGIMEPCPIKDEIEHAENRINSTLEGLLFSTELNKGSTDFKYHVYPEEILHPYEVNFYFGDFYCTANNPKTHFVTIVVCKKLSPSDIFCTNNLHSLNMGNPFLKIGLTMSWYEMNKHVVTEFFYTEELSLMPNRLKRIKETVPYCDKCTLNNRDFGYYGNVVNDHDDRYKGNPESDDSDLDNPFKEYISNSSEQSNNDQNSDDLPYDDSVGAASEDCDYYDPRDDDPTPYDDDFPYDDNYYDDYR</sequence>
<dbReference type="Proteomes" id="UP000492821">
    <property type="component" value="Unassembled WGS sequence"/>
</dbReference>
<keyword evidence="3" id="KW-1185">Reference proteome</keyword>
<accession>A0A7E4UVY5</accession>
<evidence type="ECO:0000313" key="4">
    <source>
        <dbReference type="WBParaSite" id="Pan_g13495.t1"/>
    </source>
</evidence>
<protein>
    <submittedName>
        <fullName evidence="4">PHYHIP_C domain-containing protein</fullName>
    </submittedName>
</protein>
<proteinExistence type="predicted"/>
<reference evidence="3" key="1">
    <citation type="journal article" date="2013" name="Genetics">
        <title>The draft genome and transcriptome of Panagrellus redivivus are shaped by the harsh demands of a free-living lifestyle.</title>
        <authorList>
            <person name="Srinivasan J."/>
            <person name="Dillman A.R."/>
            <person name="Macchietto M.G."/>
            <person name="Heikkinen L."/>
            <person name="Lakso M."/>
            <person name="Fracchia K.M."/>
            <person name="Antoshechkin I."/>
            <person name="Mortazavi A."/>
            <person name="Wong G."/>
            <person name="Sternberg P.W."/>
        </authorList>
    </citation>
    <scope>NUCLEOTIDE SEQUENCE [LARGE SCALE GENOMIC DNA]</scope>
    <source>
        <strain evidence="3">MT8872</strain>
    </source>
</reference>
<dbReference type="PANTHER" id="PTHR15698:SF4">
    <property type="entry name" value="PHYTANOYL-COA HYDROXYLASE-INTERACTING PROTEIN-LIKE C-TERMINAL DOMAIN-CONTAINING PROTEIN"/>
    <property type="match status" value="1"/>
</dbReference>
<dbReference type="AlphaFoldDB" id="A0A7E4UVY5"/>
<feature type="region of interest" description="Disordered" evidence="1">
    <location>
        <begin position="317"/>
        <end position="396"/>
    </location>
</feature>
<name>A0A7E4UVY5_PANRE</name>
<dbReference type="PANTHER" id="PTHR15698">
    <property type="entry name" value="PROTEIN CBG15099"/>
    <property type="match status" value="1"/>
</dbReference>
<dbReference type="GO" id="GO:0005737">
    <property type="term" value="C:cytoplasm"/>
    <property type="evidence" value="ECO:0007669"/>
    <property type="project" value="TreeGrafter"/>
</dbReference>
<reference evidence="4" key="2">
    <citation type="submission" date="2020-10" db="UniProtKB">
        <authorList>
            <consortium name="WormBaseParasite"/>
        </authorList>
    </citation>
    <scope>IDENTIFICATION</scope>
</reference>
<evidence type="ECO:0000256" key="1">
    <source>
        <dbReference type="SAM" id="MobiDB-lite"/>
    </source>
</evidence>
<dbReference type="Pfam" id="PF19281">
    <property type="entry name" value="PHYHIP_C"/>
    <property type="match status" value="1"/>
</dbReference>
<feature type="compositionally biased region" description="Acidic residues" evidence="1">
    <location>
        <begin position="378"/>
        <end position="396"/>
    </location>
</feature>
<dbReference type="WBParaSite" id="Pan_g13495.t1">
    <property type="protein sequence ID" value="Pan_g13495.t1"/>
    <property type="gene ID" value="Pan_g13495"/>
</dbReference>
<feature type="domain" description="Phytanoyl-CoA hydroxylase-interacting protein-like C-terminal" evidence="2">
    <location>
        <begin position="132"/>
        <end position="285"/>
    </location>
</feature>
<evidence type="ECO:0000259" key="2">
    <source>
        <dbReference type="Pfam" id="PF19281"/>
    </source>
</evidence>
<evidence type="ECO:0000313" key="3">
    <source>
        <dbReference type="Proteomes" id="UP000492821"/>
    </source>
</evidence>